<proteinExistence type="predicted"/>
<dbReference type="OrthoDB" id="10646710at2759"/>
<keyword evidence="3" id="KW-1185">Reference proteome</keyword>
<protein>
    <submittedName>
        <fullName evidence="2">Uncharacterized protein</fullName>
    </submittedName>
</protein>
<feature type="compositionally biased region" description="Low complexity" evidence="1">
    <location>
        <begin position="176"/>
        <end position="189"/>
    </location>
</feature>
<gene>
    <name evidence="2" type="ORF">CVT25_014565</name>
</gene>
<dbReference type="EMBL" id="NHYD01003284">
    <property type="protein sequence ID" value="PPQ81102.1"/>
    <property type="molecule type" value="Genomic_DNA"/>
</dbReference>
<evidence type="ECO:0000256" key="1">
    <source>
        <dbReference type="SAM" id="MobiDB-lite"/>
    </source>
</evidence>
<feature type="compositionally biased region" description="Pro residues" evidence="1">
    <location>
        <begin position="237"/>
        <end position="247"/>
    </location>
</feature>
<sequence>MSRYCVASHLPGWALQQPFAGYSQPPTLALAVAFIGGLSRSGFTSVTSHSLSRSHQATVLARVSPLGFLALEAGFSYLQWLSTISNSYSDPIYYNATDNDTLHYFPTYTMTLKDSILVYSKDLITPPSKNLATLSQVSKDLIFVDWSPVCNWEYGTQPLDSGEEPPPPRRSERIAALSARGAASRTTSAPNTDHSRGRGLRGTNGRRRIGPPNPAGGGSKIGSSSGRRGRKRAGGAAPPPPGPPSPPSTHSQEDDPEDDPDGDDVGWMYFFFSCIVFLVSVIGSAVKYQISPAYHIKDDTDLIVVKPPLEGYPFIKTSRLDMHAFILFFFLCLPGAARRRSNIGITLKTEAIPASAQIEDKSTASAYTDDVAEEFATATEDQDETDSLVSELAFFTNAELSFSTEDRGKTPHNFSLSTIYGPPVEVDFQEAPVGAADVSVTVITQDNSVAGVGSKDSDPLSASSSLIKRRPAKYENAIASSSKVTPVVSRLFVPVYKHYRSHPRTLTVFVQANAPRERGFIHFDLPNYGLPNNRFQLVDFSRRETPFFLREKTSSVGGVRHGGEGDV</sequence>
<accession>A0A409WRH7</accession>
<comment type="caution">
    <text evidence="2">The sequence shown here is derived from an EMBL/GenBank/DDBJ whole genome shotgun (WGS) entry which is preliminary data.</text>
</comment>
<name>A0A409WRH7_PSICY</name>
<feature type="region of interest" description="Disordered" evidence="1">
    <location>
        <begin position="176"/>
        <end position="260"/>
    </location>
</feature>
<organism evidence="2 3">
    <name type="scientific">Psilocybe cyanescens</name>
    <dbReference type="NCBI Taxonomy" id="93625"/>
    <lineage>
        <taxon>Eukaryota</taxon>
        <taxon>Fungi</taxon>
        <taxon>Dikarya</taxon>
        <taxon>Basidiomycota</taxon>
        <taxon>Agaricomycotina</taxon>
        <taxon>Agaricomycetes</taxon>
        <taxon>Agaricomycetidae</taxon>
        <taxon>Agaricales</taxon>
        <taxon>Agaricineae</taxon>
        <taxon>Strophariaceae</taxon>
        <taxon>Psilocybe</taxon>
    </lineage>
</organism>
<dbReference type="InParanoid" id="A0A409WRH7"/>
<dbReference type="AlphaFoldDB" id="A0A409WRH7"/>
<evidence type="ECO:0000313" key="3">
    <source>
        <dbReference type="Proteomes" id="UP000283269"/>
    </source>
</evidence>
<dbReference type="Proteomes" id="UP000283269">
    <property type="component" value="Unassembled WGS sequence"/>
</dbReference>
<reference evidence="2 3" key="1">
    <citation type="journal article" date="2018" name="Evol. Lett.">
        <title>Horizontal gene cluster transfer increased hallucinogenic mushroom diversity.</title>
        <authorList>
            <person name="Reynolds H.T."/>
            <person name="Vijayakumar V."/>
            <person name="Gluck-Thaler E."/>
            <person name="Korotkin H.B."/>
            <person name="Matheny P.B."/>
            <person name="Slot J.C."/>
        </authorList>
    </citation>
    <scope>NUCLEOTIDE SEQUENCE [LARGE SCALE GENOMIC DNA]</scope>
    <source>
        <strain evidence="2 3">2631</strain>
    </source>
</reference>
<evidence type="ECO:0000313" key="2">
    <source>
        <dbReference type="EMBL" id="PPQ81102.1"/>
    </source>
</evidence>